<name>A0A200QPW4_MACCD</name>
<sequence length="140" mass="15857">MAMASTFKAQVTKQCEYEMIVNTGPTRGPTYKLGVILEAIGGKNINTSNVVKNWGDMGRKYTYFLPNSSDRFRTSLPCMEANFCWIGIKGKKGELNPHWYINNVTVSTKGDGINRFKTFRFITNNEVDFIYPYVSDGECP</sequence>
<dbReference type="Gene3D" id="2.60.60.20">
    <property type="entry name" value="PLAT/LH2 domain"/>
    <property type="match status" value="1"/>
</dbReference>
<dbReference type="OrthoDB" id="1848759at2759"/>
<dbReference type="InParanoid" id="A0A200QPW4"/>
<dbReference type="OMA" id="TKQCEYE"/>
<evidence type="ECO:0000313" key="1">
    <source>
        <dbReference type="EMBL" id="OVA12500.1"/>
    </source>
</evidence>
<comment type="caution">
    <text evidence="1">The sequence shown here is derived from an EMBL/GenBank/DDBJ whole genome shotgun (WGS) entry which is preliminary data.</text>
</comment>
<dbReference type="InterPro" id="IPR036392">
    <property type="entry name" value="PLAT/LH2_dom_sf"/>
</dbReference>
<organism evidence="1 2">
    <name type="scientific">Macleaya cordata</name>
    <name type="common">Five-seeded plume-poppy</name>
    <name type="synonym">Bocconia cordata</name>
    <dbReference type="NCBI Taxonomy" id="56857"/>
    <lineage>
        <taxon>Eukaryota</taxon>
        <taxon>Viridiplantae</taxon>
        <taxon>Streptophyta</taxon>
        <taxon>Embryophyta</taxon>
        <taxon>Tracheophyta</taxon>
        <taxon>Spermatophyta</taxon>
        <taxon>Magnoliopsida</taxon>
        <taxon>Ranunculales</taxon>
        <taxon>Papaveraceae</taxon>
        <taxon>Papaveroideae</taxon>
        <taxon>Macleaya</taxon>
    </lineage>
</organism>
<keyword evidence="2" id="KW-1185">Reference proteome</keyword>
<dbReference type="EMBL" id="MVGT01001376">
    <property type="protein sequence ID" value="OVA12500.1"/>
    <property type="molecule type" value="Genomic_DNA"/>
</dbReference>
<evidence type="ECO:0008006" key="3">
    <source>
        <dbReference type="Google" id="ProtNLM"/>
    </source>
</evidence>
<gene>
    <name evidence="1" type="ORF">BVC80_9011g2</name>
</gene>
<protein>
    <recommendedName>
        <fullName evidence="3">PLAT/LH2 domain</fullName>
    </recommendedName>
</protein>
<evidence type="ECO:0000313" key="2">
    <source>
        <dbReference type="Proteomes" id="UP000195402"/>
    </source>
</evidence>
<accession>A0A200QPW4</accession>
<dbReference type="AlphaFoldDB" id="A0A200QPW4"/>
<reference evidence="1 2" key="1">
    <citation type="journal article" date="2017" name="Mol. Plant">
        <title>The Genome of Medicinal Plant Macleaya cordata Provides New Insights into Benzylisoquinoline Alkaloids Metabolism.</title>
        <authorList>
            <person name="Liu X."/>
            <person name="Liu Y."/>
            <person name="Huang P."/>
            <person name="Ma Y."/>
            <person name="Qing Z."/>
            <person name="Tang Q."/>
            <person name="Cao H."/>
            <person name="Cheng P."/>
            <person name="Zheng Y."/>
            <person name="Yuan Z."/>
            <person name="Zhou Y."/>
            <person name="Liu J."/>
            <person name="Tang Z."/>
            <person name="Zhuo Y."/>
            <person name="Zhang Y."/>
            <person name="Yu L."/>
            <person name="Huang J."/>
            <person name="Yang P."/>
            <person name="Peng Q."/>
            <person name="Zhang J."/>
            <person name="Jiang W."/>
            <person name="Zhang Z."/>
            <person name="Lin K."/>
            <person name="Ro D.K."/>
            <person name="Chen X."/>
            <person name="Xiong X."/>
            <person name="Shang Y."/>
            <person name="Huang S."/>
            <person name="Zeng J."/>
        </authorList>
    </citation>
    <scope>NUCLEOTIDE SEQUENCE [LARGE SCALE GENOMIC DNA]</scope>
    <source>
        <strain evidence="2">cv. BLH2017</strain>
        <tissue evidence="1">Root</tissue>
    </source>
</reference>
<dbReference type="Proteomes" id="UP000195402">
    <property type="component" value="Unassembled WGS sequence"/>
</dbReference>
<proteinExistence type="predicted"/>
<dbReference type="SUPFAM" id="SSF49723">
    <property type="entry name" value="Lipase/lipooxygenase domain (PLAT/LH2 domain)"/>
    <property type="match status" value="1"/>
</dbReference>